<evidence type="ECO:0000256" key="1">
    <source>
        <dbReference type="SAM" id="SignalP"/>
    </source>
</evidence>
<organism evidence="2 3">
    <name type="scientific">Mycena rosella</name>
    <name type="common">Pink bonnet</name>
    <name type="synonym">Agaricus rosellus</name>
    <dbReference type="NCBI Taxonomy" id="1033263"/>
    <lineage>
        <taxon>Eukaryota</taxon>
        <taxon>Fungi</taxon>
        <taxon>Dikarya</taxon>
        <taxon>Basidiomycota</taxon>
        <taxon>Agaricomycotina</taxon>
        <taxon>Agaricomycetes</taxon>
        <taxon>Agaricomycetidae</taxon>
        <taxon>Agaricales</taxon>
        <taxon>Marasmiineae</taxon>
        <taxon>Mycenaceae</taxon>
        <taxon>Mycena</taxon>
    </lineage>
</organism>
<feature type="chain" id="PRO_5042233712" evidence="1">
    <location>
        <begin position="23"/>
        <end position="175"/>
    </location>
</feature>
<comment type="caution">
    <text evidence="2">The sequence shown here is derived from an EMBL/GenBank/DDBJ whole genome shotgun (WGS) entry which is preliminary data.</text>
</comment>
<reference evidence="2" key="1">
    <citation type="submission" date="2023-03" db="EMBL/GenBank/DDBJ databases">
        <title>Massive genome expansion in bonnet fungi (Mycena s.s.) driven by repeated elements and novel gene families across ecological guilds.</title>
        <authorList>
            <consortium name="Lawrence Berkeley National Laboratory"/>
            <person name="Harder C.B."/>
            <person name="Miyauchi S."/>
            <person name="Viragh M."/>
            <person name="Kuo A."/>
            <person name="Thoen E."/>
            <person name="Andreopoulos B."/>
            <person name="Lu D."/>
            <person name="Skrede I."/>
            <person name="Drula E."/>
            <person name="Henrissat B."/>
            <person name="Morin E."/>
            <person name="Kohler A."/>
            <person name="Barry K."/>
            <person name="LaButti K."/>
            <person name="Morin E."/>
            <person name="Salamov A."/>
            <person name="Lipzen A."/>
            <person name="Mereny Z."/>
            <person name="Hegedus B."/>
            <person name="Baldrian P."/>
            <person name="Stursova M."/>
            <person name="Weitz H."/>
            <person name="Taylor A."/>
            <person name="Grigoriev I.V."/>
            <person name="Nagy L.G."/>
            <person name="Martin F."/>
            <person name="Kauserud H."/>
        </authorList>
    </citation>
    <scope>NUCLEOTIDE SEQUENCE</scope>
    <source>
        <strain evidence="2">CBHHK067</strain>
    </source>
</reference>
<gene>
    <name evidence="2" type="ORF">B0H17DRAFT_1144757</name>
</gene>
<keyword evidence="3" id="KW-1185">Reference proteome</keyword>
<accession>A0AAD7CW14</accession>
<dbReference type="AlphaFoldDB" id="A0AAD7CW14"/>
<dbReference type="Proteomes" id="UP001221757">
    <property type="component" value="Unassembled WGS sequence"/>
</dbReference>
<evidence type="ECO:0000313" key="2">
    <source>
        <dbReference type="EMBL" id="KAJ7661154.1"/>
    </source>
</evidence>
<keyword evidence="1" id="KW-0732">Signal</keyword>
<protein>
    <submittedName>
        <fullName evidence="2">Uncharacterized protein</fullName>
    </submittedName>
</protein>
<name>A0AAD7CW14_MYCRO</name>
<sequence length="175" mass="17587">MFLAASIALASILSLSKFTVNSAPVTARQGRVAQFCTGDLFGGVCTPLNGTSCTNTPGVESLVLNRDANCQAFPLPDCAFNSTQSALQVFSDISLHLAGKGIQSVQCVENAGTENGNPVGSAAALAQEVADSDASQGIVIDPPANCTEGPVEASPEEQASAAANGIVLSGPVTCT</sequence>
<proteinExistence type="predicted"/>
<feature type="signal peptide" evidence="1">
    <location>
        <begin position="1"/>
        <end position="22"/>
    </location>
</feature>
<dbReference type="EMBL" id="JARKIE010000252">
    <property type="protein sequence ID" value="KAJ7661154.1"/>
    <property type="molecule type" value="Genomic_DNA"/>
</dbReference>
<evidence type="ECO:0000313" key="3">
    <source>
        <dbReference type="Proteomes" id="UP001221757"/>
    </source>
</evidence>